<feature type="compositionally biased region" description="Basic and acidic residues" evidence="1">
    <location>
        <begin position="126"/>
        <end position="135"/>
    </location>
</feature>
<feature type="region of interest" description="Disordered" evidence="1">
    <location>
        <begin position="74"/>
        <end position="148"/>
    </location>
</feature>
<feature type="compositionally biased region" description="Basic and acidic residues" evidence="1">
    <location>
        <begin position="15"/>
        <end position="26"/>
    </location>
</feature>
<feature type="compositionally biased region" description="Basic and acidic residues" evidence="1">
    <location>
        <begin position="93"/>
        <end position="102"/>
    </location>
</feature>
<keyword evidence="4" id="KW-1185">Reference proteome</keyword>
<evidence type="ECO:0000259" key="2">
    <source>
        <dbReference type="Pfam" id="PF12424"/>
    </source>
</evidence>
<protein>
    <recommendedName>
        <fullName evidence="2">Plasma membrane calcium transporting P-type ATPase C-terminal domain-containing protein</fullName>
    </recommendedName>
</protein>
<feature type="non-terminal residue" evidence="3">
    <location>
        <position position="1"/>
    </location>
</feature>
<proteinExistence type="predicted"/>
<dbReference type="Proteomes" id="UP000479190">
    <property type="component" value="Unassembled WGS sequence"/>
</dbReference>
<evidence type="ECO:0000313" key="3">
    <source>
        <dbReference type="EMBL" id="CAB0032098.1"/>
    </source>
</evidence>
<reference evidence="3 4" key="1">
    <citation type="submission" date="2020-02" db="EMBL/GenBank/DDBJ databases">
        <authorList>
            <person name="Ferguson B K."/>
        </authorList>
    </citation>
    <scope>NUCLEOTIDE SEQUENCE [LARGE SCALE GENOMIC DNA]</scope>
</reference>
<evidence type="ECO:0000256" key="1">
    <source>
        <dbReference type="SAM" id="MobiDB-lite"/>
    </source>
</evidence>
<feature type="compositionally biased region" description="Low complexity" evidence="1">
    <location>
        <begin position="103"/>
        <end position="116"/>
    </location>
</feature>
<feature type="non-terminal residue" evidence="3">
    <location>
        <position position="148"/>
    </location>
</feature>
<dbReference type="AlphaFoldDB" id="A0A6H5I4B4"/>
<evidence type="ECO:0000313" key="4">
    <source>
        <dbReference type="Proteomes" id="UP000479190"/>
    </source>
</evidence>
<dbReference type="InterPro" id="IPR022141">
    <property type="entry name" value="ATP_Ca_trans_C"/>
</dbReference>
<name>A0A6H5I4B4_9HYME</name>
<dbReference type="EMBL" id="CADCXV010000665">
    <property type="protein sequence ID" value="CAB0032098.1"/>
    <property type="molecule type" value="Genomic_DNA"/>
</dbReference>
<dbReference type="OrthoDB" id="6379064at2759"/>
<feature type="region of interest" description="Disordered" evidence="1">
    <location>
        <begin position="1"/>
        <end position="26"/>
    </location>
</feature>
<organism evidence="3 4">
    <name type="scientific">Trichogramma brassicae</name>
    <dbReference type="NCBI Taxonomy" id="86971"/>
    <lineage>
        <taxon>Eukaryota</taxon>
        <taxon>Metazoa</taxon>
        <taxon>Ecdysozoa</taxon>
        <taxon>Arthropoda</taxon>
        <taxon>Hexapoda</taxon>
        <taxon>Insecta</taxon>
        <taxon>Pterygota</taxon>
        <taxon>Neoptera</taxon>
        <taxon>Endopterygota</taxon>
        <taxon>Hymenoptera</taxon>
        <taxon>Apocrita</taxon>
        <taxon>Proctotrupomorpha</taxon>
        <taxon>Chalcidoidea</taxon>
        <taxon>Trichogrammatidae</taxon>
        <taxon>Trichogramma</taxon>
    </lineage>
</organism>
<gene>
    <name evidence="3" type="ORF">TBRA_LOCUS4046</name>
</gene>
<feature type="domain" description="Plasma membrane calcium transporting P-type ATPase C-terminal" evidence="2">
    <location>
        <begin position="30"/>
        <end position="68"/>
    </location>
</feature>
<dbReference type="GO" id="GO:0005388">
    <property type="term" value="F:P-type calcium transporter activity"/>
    <property type="evidence" value="ECO:0007669"/>
    <property type="project" value="InterPro"/>
</dbReference>
<accession>A0A6H5I4B4</accession>
<dbReference type="Pfam" id="PF12424">
    <property type="entry name" value="ATP_Ca_trans_C"/>
    <property type="match status" value="1"/>
</dbReference>
<sequence>WGRGQPDDIGAINLGDEKYDPDTDKKPRAGQILWIRGLTRLQTQVIGGELQERLIPVPYSKSSTDQARTLLCGRDPCSERVPPGPGLALRRAQQHESRRGAEEAVVAEQAAVPAEQPRLRRQSAGRADHTGDRRRAIVQSQSHRDGCI</sequence>